<dbReference type="OrthoDB" id="9765195at2"/>
<dbReference type="PRINTS" id="PR00131">
    <property type="entry name" value="GLHYDRLASE1"/>
</dbReference>
<feature type="compositionally biased region" description="Low complexity" evidence="5">
    <location>
        <begin position="19"/>
        <end position="28"/>
    </location>
</feature>
<evidence type="ECO:0000256" key="4">
    <source>
        <dbReference type="RuleBase" id="RU003690"/>
    </source>
</evidence>
<keyword evidence="3" id="KW-0326">Glycosidase</keyword>
<evidence type="ECO:0000256" key="2">
    <source>
        <dbReference type="ARBA" id="ARBA00022801"/>
    </source>
</evidence>
<dbReference type="PATRIC" id="fig|1408189.4.peg.1368"/>
<evidence type="ECO:0000256" key="3">
    <source>
        <dbReference type="ARBA" id="ARBA00023295"/>
    </source>
</evidence>
<dbReference type="KEGG" id="clw:CLAC_06860"/>
<reference evidence="6 7" key="1">
    <citation type="submission" date="2013-10" db="EMBL/GenBank/DDBJ databases">
        <title>Complete genome sequence of Corynebacterium lactis DSM 45799(T), isolated from raw cow milk.</title>
        <authorList>
            <person name="Ruckert C."/>
            <person name="Albersmeier A."/>
            <person name="Lipski A."/>
            <person name="Kalinowski J."/>
        </authorList>
    </citation>
    <scope>NUCLEOTIDE SEQUENCE [LARGE SCALE GENOMIC DNA]</scope>
    <source>
        <strain evidence="6 7">RW2-5</strain>
    </source>
</reference>
<evidence type="ECO:0000313" key="7">
    <source>
        <dbReference type="Proteomes" id="UP000058446"/>
    </source>
</evidence>
<dbReference type="InterPro" id="IPR033132">
    <property type="entry name" value="GH_1_N_CS"/>
</dbReference>
<sequence>MTHFDSLNNHSSQPSETGATNTNTNINANTNTAANSLIIPPSAGAEVRALAAQLNLPRDFAFGTSTASYQIEGGAQNGGRGPSIWDTFAHTSGKIIDSTTGDTTSDHFHHWREDIALMGKAGLKNYRLSLSWSRLFPDGTVGAGPNRQGVDFYKNLLEGLRTAGINPMVTLYHWDLPQPLQDIGGWQNPEVIKRFAEYASATCELYDDLVTHWIPINEPNVHTLLGHAIGIHAPGLALGYQALGVGHALNLAHGAAVRALRDQGATSIGCATNHCPVLPADPNNPLDVQMAGLYHEVYNLFYSDAMLRGTYPEQLLSVIASEVGAEVAESMAAEVTSACEPLDFYGVNYYEPAVVRARDEDAENETASLATEASASEKEEPTSVDGAEQFNLPEGIPFEIESLPTQERTGFDWAIYPQGLTMTLVDLQQRYGQELPPLVITESGMSSPDEVEETAEGQEEGQTVARVRDTARIDYLEGHIRAVAEARAQGVDVRGYYVWSLMDNWEWADGLRQRFGLIHIDYSDPERRRAPKDSFHWYAALANAVGHGPEADE</sequence>
<protein>
    <submittedName>
        <fullName evidence="6">Beta-glucosidase</fullName>
    </submittedName>
</protein>
<dbReference type="AlphaFoldDB" id="A0A0K2H0D3"/>
<evidence type="ECO:0000256" key="1">
    <source>
        <dbReference type="ARBA" id="ARBA00010838"/>
    </source>
</evidence>
<dbReference type="PANTHER" id="PTHR10353:SF36">
    <property type="entry name" value="LP05116P"/>
    <property type="match status" value="1"/>
</dbReference>
<organism evidence="6 7">
    <name type="scientific">Corynebacterium lactis RW2-5</name>
    <dbReference type="NCBI Taxonomy" id="1408189"/>
    <lineage>
        <taxon>Bacteria</taxon>
        <taxon>Bacillati</taxon>
        <taxon>Actinomycetota</taxon>
        <taxon>Actinomycetes</taxon>
        <taxon>Mycobacteriales</taxon>
        <taxon>Corynebacteriaceae</taxon>
        <taxon>Corynebacterium</taxon>
    </lineage>
</organism>
<dbReference type="PANTHER" id="PTHR10353">
    <property type="entry name" value="GLYCOSYL HYDROLASE"/>
    <property type="match status" value="1"/>
</dbReference>
<evidence type="ECO:0000256" key="5">
    <source>
        <dbReference type="SAM" id="MobiDB-lite"/>
    </source>
</evidence>
<dbReference type="GO" id="GO:0005829">
    <property type="term" value="C:cytosol"/>
    <property type="evidence" value="ECO:0007669"/>
    <property type="project" value="TreeGrafter"/>
</dbReference>
<dbReference type="FunFam" id="3.20.20.80:FF:000004">
    <property type="entry name" value="Beta-glucosidase 6-phospho-beta-glucosidase"/>
    <property type="match status" value="1"/>
</dbReference>
<keyword evidence="7" id="KW-1185">Reference proteome</keyword>
<proteinExistence type="inferred from homology"/>
<dbReference type="InterPro" id="IPR001360">
    <property type="entry name" value="Glyco_hydro_1"/>
</dbReference>
<name>A0A0K2H0D3_9CORY</name>
<dbReference type="SUPFAM" id="SSF51445">
    <property type="entry name" value="(Trans)glycosidases"/>
    <property type="match status" value="1"/>
</dbReference>
<dbReference type="Proteomes" id="UP000058446">
    <property type="component" value="Chromosome"/>
</dbReference>
<dbReference type="Pfam" id="PF00232">
    <property type="entry name" value="Glyco_hydro_1"/>
    <property type="match status" value="1"/>
</dbReference>
<dbReference type="Gene3D" id="3.20.20.80">
    <property type="entry name" value="Glycosidases"/>
    <property type="match status" value="1"/>
</dbReference>
<feature type="region of interest" description="Disordered" evidence="5">
    <location>
        <begin position="1"/>
        <end position="28"/>
    </location>
</feature>
<dbReference type="STRING" id="1408189.CLAC_06860"/>
<accession>A0A0K2H0D3</accession>
<feature type="compositionally biased region" description="Low complexity" evidence="5">
    <location>
        <begin position="365"/>
        <end position="374"/>
    </location>
</feature>
<dbReference type="GO" id="GO:0008422">
    <property type="term" value="F:beta-glucosidase activity"/>
    <property type="evidence" value="ECO:0007669"/>
    <property type="project" value="TreeGrafter"/>
</dbReference>
<comment type="similarity">
    <text evidence="1 4">Belongs to the glycosyl hydrolase 1 family.</text>
</comment>
<dbReference type="PROSITE" id="PS00653">
    <property type="entry name" value="GLYCOSYL_HYDROL_F1_2"/>
    <property type="match status" value="1"/>
</dbReference>
<feature type="region of interest" description="Disordered" evidence="5">
    <location>
        <begin position="360"/>
        <end position="391"/>
    </location>
</feature>
<dbReference type="RefSeq" id="WP_082313198.1">
    <property type="nucleotide sequence ID" value="NZ_CP006841.1"/>
</dbReference>
<evidence type="ECO:0000313" key="6">
    <source>
        <dbReference type="EMBL" id="ALA67500.1"/>
    </source>
</evidence>
<dbReference type="GO" id="GO:0016052">
    <property type="term" value="P:carbohydrate catabolic process"/>
    <property type="evidence" value="ECO:0007669"/>
    <property type="project" value="TreeGrafter"/>
</dbReference>
<feature type="compositionally biased region" description="Polar residues" evidence="5">
    <location>
        <begin position="1"/>
        <end position="18"/>
    </location>
</feature>
<keyword evidence="2" id="KW-0378">Hydrolase</keyword>
<gene>
    <name evidence="6" type="ORF">CLAC_06860</name>
</gene>
<dbReference type="InterPro" id="IPR017853">
    <property type="entry name" value="GH"/>
</dbReference>
<dbReference type="EMBL" id="CP006841">
    <property type="protein sequence ID" value="ALA67500.1"/>
    <property type="molecule type" value="Genomic_DNA"/>
</dbReference>